<reference evidence="6" key="1">
    <citation type="submission" date="2018-05" db="EMBL/GenBank/DDBJ databases">
        <authorList>
            <person name="Lanie J.A."/>
            <person name="Ng W.-L."/>
            <person name="Kazmierczak K.M."/>
            <person name="Andrzejewski T.M."/>
            <person name="Davidsen T.M."/>
            <person name="Wayne K.J."/>
            <person name="Tettelin H."/>
            <person name="Glass J.I."/>
            <person name="Rusch D."/>
            <person name="Podicherti R."/>
            <person name="Tsui H.-C.T."/>
            <person name="Winkler M.E."/>
        </authorList>
    </citation>
    <scope>NUCLEOTIDE SEQUENCE</scope>
</reference>
<feature type="domain" description="DUF1595" evidence="5">
    <location>
        <begin position="282"/>
        <end position="342"/>
    </location>
</feature>
<feature type="domain" description="DUF1585" evidence="1">
    <location>
        <begin position="615"/>
        <end position="688"/>
    </location>
</feature>
<feature type="domain" description="DUF1588" evidence="3">
    <location>
        <begin position="501"/>
        <end position="600"/>
    </location>
</feature>
<feature type="domain" description="DUF1587" evidence="2">
    <location>
        <begin position="33"/>
        <end position="96"/>
    </location>
</feature>
<dbReference type="Pfam" id="PF07631">
    <property type="entry name" value="PSD4"/>
    <property type="match status" value="1"/>
</dbReference>
<evidence type="ECO:0000313" key="6">
    <source>
        <dbReference type="EMBL" id="SVA47107.1"/>
    </source>
</evidence>
<name>A0A381W592_9ZZZZ</name>
<dbReference type="Pfam" id="PF07624">
    <property type="entry name" value="PSD2"/>
    <property type="match status" value="1"/>
</dbReference>
<feature type="domain" description="DUF1592" evidence="4">
    <location>
        <begin position="356"/>
        <end position="483"/>
    </location>
</feature>
<dbReference type="Pfam" id="PF07637">
    <property type="entry name" value="PSD5"/>
    <property type="match status" value="1"/>
</dbReference>
<organism evidence="6">
    <name type="scientific">marine metagenome</name>
    <dbReference type="NCBI Taxonomy" id="408172"/>
    <lineage>
        <taxon>unclassified sequences</taxon>
        <taxon>metagenomes</taxon>
        <taxon>ecological metagenomes</taxon>
    </lineage>
</organism>
<protein>
    <recommendedName>
        <fullName evidence="7">DUF1592 domain-containing protein</fullName>
    </recommendedName>
</protein>
<evidence type="ECO:0000259" key="1">
    <source>
        <dbReference type="Pfam" id="PF07624"/>
    </source>
</evidence>
<evidence type="ECO:0000259" key="3">
    <source>
        <dbReference type="Pfam" id="PF07627"/>
    </source>
</evidence>
<dbReference type="EMBL" id="UINC01010604">
    <property type="protein sequence ID" value="SVA47107.1"/>
    <property type="molecule type" value="Genomic_DNA"/>
</dbReference>
<dbReference type="InterPro" id="IPR011478">
    <property type="entry name" value="DUF1585"/>
</dbReference>
<sequence length="707" mass="78548">PDAATYRALITALETTVDIAAAANPNPGGRSFQRLNRPEYERAIYDLFQLKVDAGDWLPLDTMSANFDNIADAQTMSPMHLEAFLNAASDISRMAVGDRNAPLIDVTYSSPHYVSQHPWDHVEGAPYGTRGGMVVDHVFPADGQYVFELRFNSGANTRLQDIDISVNGEQIALLAYNTVRNGDADGRGGTPMQSEPVSLRAGQHSVSAAFIRRSDGPYEDLIRPHDWSFAGGGSGGTGITTLPHLRDLIIRGPISVTGLSDTPSRERIFTCRPTGSTEEGICARKIIARVGSEAYRRDLSKDEIDALMPFYEDGMEKGGFEAGIRTAVEALLASPNFVFRLERQPDNVMPGETYRLGDTDLASRLSFFLWGTPPDDELQSIAAEGRLSAPGELERQAQRMLKDPRAEALGVRFAGQWFRLQDLYKVRPDPNFYPNFDENLADAMRRETELFFNHLVAEDRSVLELYNADYTFLNERLALHYGIPGVSGTQFRRVEYPDDKRLGVLGHGSVLVLTSFANRTSPVLRGKWVMEVLMGTPPPPPPPNVPDLEATSDNVGGRILTTRERMEIHRENPMCHSCHLFMDPIGLALDNFDVTAKWRFRENGMLLDTRGDFYDGSPVSSPRELVDVLLQRPIPLVRTFTENVLAYALGRRVEYADQPTVRVIAGIAEENGYRMSSFILSVINSDAFQRKRVQTLPTDEVTGIGSQ</sequence>
<dbReference type="InterPro" id="IPR013043">
    <property type="entry name" value="DUF1595"/>
</dbReference>
<evidence type="ECO:0000259" key="4">
    <source>
        <dbReference type="Pfam" id="PF07631"/>
    </source>
</evidence>
<dbReference type="AlphaFoldDB" id="A0A381W592"/>
<dbReference type="InterPro" id="IPR013042">
    <property type="entry name" value="DUF1592"/>
</dbReference>
<dbReference type="InterPro" id="IPR013039">
    <property type="entry name" value="DUF1588"/>
</dbReference>
<dbReference type="Pfam" id="PF07627">
    <property type="entry name" value="PSCyt3"/>
    <property type="match status" value="1"/>
</dbReference>
<accession>A0A381W592</accession>
<evidence type="ECO:0000259" key="5">
    <source>
        <dbReference type="Pfam" id="PF07637"/>
    </source>
</evidence>
<feature type="non-terminal residue" evidence="6">
    <location>
        <position position="1"/>
    </location>
</feature>
<evidence type="ECO:0000259" key="2">
    <source>
        <dbReference type="Pfam" id="PF07626"/>
    </source>
</evidence>
<evidence type="ECO:0008006" key="7">
    <source>
        <dbReference type="Google" id="ProtNLM"/>
    </source>
</evidence>
<gene>
    <name evidence="6" type="ORF">METZ01_LOCUS99961</name>
</gene>
<proteinExistence type="predicted"/>
<dbReference type="InterPro" id="IPR013036">
    <property type="entry name" value="DUF1587"/>
</dbReference>
<dbReference type="Pfam" id="PF07626">
    <property type="entry name" value="PSD3"/>
    <property type="match status" value="1"/>
</dbReference>